<feature type="compositionally biased region" description="Low complexity" evidence="1">
    <location>
        <begin position="50"/>
        <end position="69"/>
    </location>
</feature>
<keyword evidence="3" id="KW-1185">Reference proteome</keyword>
<proteinExistence type="predicted"/>
<dbReference type="Proteomes" id="UP000313359">
    <property type="component" value="Unassembled WGS sequence"/>
</dbReference>
<evidence type="ECO:0000256" key="1">
    <source>
        <dbReference type="SAM" id="MobiDB-lite"/>
    </source>
</evidence>
<dbReference type="AlphaFoldDB" id="A0A5C2RV14"/>
<gene>
    <name evidence="2" type="ORF">L227DRAFT_301790</name>
</gene>
<accession>A0A5C2RV14</accession>
<evidence type="ECO:0000313" key="2">
    <source>
        <dbReference type="EMBL" id="RPD55558.1"/>
    </source>
</evidence>
<dbReference type="STRING" id="1328759.A0A5C2RV14"/>
<reference evidence="2" key="1">
    <citation type="journal article" date="2018" name="Genome Biol. Evol.">
        <title>Genomics and development of Lentinus tigrinus, a white-rot wood-decaying mushroom with dimorphic fruiting bodies.</title>
        <authorList>
            <person name="Wu B."/>
            <person name="Xu Z."/>
            <person name="Knudson A."/>
            <person name="Carlson A."/>
            <person name="Chen N."/>
            <person name="Kovaka S."/>
            <person name="LaButti K."/>
            <person name="Lipzen A."/>
            <person name="Pennachio C."/>
            <person name="Riley R."/>
            <person name="Schakwitz W."/>
            <person name="Umezawa K."/>
            <person name="Ohm R.A."/>
            <person name="Grigoriev I.V."/>
            <person name="Nagy L.G."/>
            <person name="Gibbons J."/>
            <person name="Hibbett D."/>
        </authorList>
    </citation>
    <scope>NUCLEOTIDE SEQUENCE [LARGE SCALE GENOMIC DNA]</scope>
    <source>
        <strain evidence="2">ALCF2SS1-6</strain>
    </source>
</reference>
<dbReference type="EMBL" id="ML122294">
    <property type="protein sequence ID" value="RPD55558.1"/>
    <property type="molecule type" value="Genomic_DNA"/>
</dbReference>
<dbReference type="OrthoDB" id="5314275at2759"/>
<feature type="region of interest" description="Disordered" evidence="1">
    <location>
        <begin position="1"/>
        <end position="122"/>
    </location>
</feature>
<protein>
    <submittedName>
        <fullName evidence="2">Uncharacterized protein</fullName>
    </submittedName>
</protein>
<organism evidence="2 3">
    <name type="scientific">Lentinus tigrinus ALCF2SS1-6</name>
    <dbReference type="NCBI Taxonomy" id="1328759"/>
    <lineage>
        <taxon>Eukaryota</taxon>
        <taxon>Fungi</taxon>
        <taxon>Dikarya</taxon>
        <taxon>Basidiomycota</taxon>
        <taxon>Agaricomycotina</taxon>
        <taxon>Agaricomycetes</taxon>
        <taxon>Polyporales</taxon>
        <taxon>Polyporaceae</taxon>
        <taxon>Lentinus</taxon>
    </lineage>
</organism>
<evidence type="ECO:0000313" key="3">
    <source>
        <dbReference type="Proteomes" id="UP000313359"/>
    </source>
</evidence>
<dbReference type="InterPro" id="IPR028018">
    <property type="entry name" value="DUF4646"/>
</dbReference>
<sequence length="300" mass="33032">MYFSNDTKHPIVLGPPPAALEDDYLEPPPSYDSLPQEESRFGYPPPPSSPSASSSTHSSSLTLSPSASHFSASNTSHHLQKSPSSSHWDDDDSAGGYAPSLTPPSKDAPHPEKVGKLVSGRCPHHLLNPPPPCFSRTPSENMHYPPFPTITIPSLGKQYLAEGFPAVLPVSETKPHPFATHDVTEEDWMHFLADMKRAASLGWGDRLVGNVAPLFVGVPYVPGVAGLQKGKKVAPVMELLHHWNYQYFHPRCLEVYLRQLDTINAQQECPMRRSVEGDQTGWYLHVTYRPPGPSTDETTQ</sequence>
<name>A0A5C2RV14_9APHY</name>
<dbReference type="Pfam" id="PF15496">
    <property type="entry name" value="DUF4646"/>
    <property type="match status" value="1"/>
</dbReference>